<evidence type="ECO:0000256" key="3">
    <source>
        <dbReference type="ARBA" id="ARBA00023157"/>
    </source>
</evidence>
<feature type="domain" description="Fibrinogen C-terminal" evidence="5">
    <location>
        <begin position="1"/>
        <end position="183"/>
    </location>
</feature>
<dbReference type="InterPro" id="IPR036056">
    <property type="entry name" value="Fibrinogen-like_C"/>
</dbReference>
<gene>
    <name evidence="7" type="primary">LOC106466259</name>
</gene>
<dbReference type="PANTHER" id="PTHR47221">
    <property type="entry name" value="FIBRINOGEN ALPHA CHAIN"/>
    <property type="match status" value="1"/>
</dbReference>
<dbReference type="CDD" id="cd00087">
    <property type="entry name" value="FReD"/>
    <property type="match status" value="1"/>
</dbReference>
<evidence type="ECO:0000313" key="6">
    <source>
        <dbReference type="Proteomes" id="UP000694941"/>
    </source>
</evidence>
<keyword evidence="6" id="KW-1185">Reference proteome</keyword>
<dbReference type="PROSITE" id="PS51406">
    <property type="entry name" value="FIBRINOGEN_C_2"/>
    <property type="match status" value="1"/>
</dbReference>
<evidence type="ECO:0000313" key="7">
    <source>
        <dbReference type="RefSeq" id="XP_022250685.1"/>
    </source>
</evidence>
<reference evidence="7" key="1">
    <citation type="submission" date="2025-08" db="UniProtKB">
        <authorList>
            <consortium name="RefSeq"/>
        </authorList>
    </citation>
    <scope>IDENTIFICATION</scope>
    <source>
        <tissue evidence="7">Muscle</tissue>
    </source>
</reference>
<dbReference type="Proteomes" id="UP000694941">
    <property type="component" value="Unplaced"/>
</dbReference>
<dbReference type="SMART" id="SM00186">
    <property type="entry name" value="FBG"/>
    <property type="match status" value="1"/>
</dbReference>
<accession>A0ABM1T479</accession>
<proteinExistence type="predicted"/>
<dbReference type="Gene3D" id="3.90.215.10">
    <property type="entry name" value="Gamma Fibrinogen, chain A, domain 1"/>
    <property type="match status" value="1"/>
</dbReference>
<evidence type="ECO:0000256" key="2">
    <source>
        <dbReference type="ARBA" id="ARBA00022525"/>
    </source>
</evidence>
<dbReference type="GeneID" id="106466259"/>
<dbReference type="InterPro" id="IPR014716">
    <property type="entry name" value="Fibrinogen_a/b/g_C_1"/>
</dbReference>
<dbReference type="RefSeq" id="XP_022250685.1">
    <property type="nucleotide sequence ID" value="XM_022394977.1"/>
</dbReference>
<keyword evidence="3" id="KW-1015">Disulfide bond</keyword>
<sequence length="208" mass="24896">MKLQVKVIQRRGNFSGDLQDFNQDWNIYKLGFGRLEEEFWLGNENIHTLTKQEECVLRIELEDFDGNQRWAEYVIFQVFGEEQQYRISVDGYRGNAGDALADRWYGINLLPFSTFDKDNDRSPLHCGQLMQNGWWWRSCGRSLNGKYSSNPRNKHASKGVVWFRWRGWYYSLRKVEMKIRPQWFSTASSLISETERLKRRFRFPKAMP</sequence>
<organism evidence="6 7">
    <name type="scientific">Limulus polyphemus</name>
    <name type="common">Atlantic horseshoe crab</name>
    <dbReference type="NCBI Taxonomy" id="6850"/>
    <lineage>
        <taxon>Eukaryota</taxon>
        <taxon>Metazoa</taxon>
        <taxon>Ecdysozoa</taxon>
        <taxon>Arthropoda</taxon>
        <taxon>Chelicerata</taxon>
        <taxon>Merostomata</taxon>
        <taxon>Xiphosura</taxon>
        <taxon>Limulidae</taxon>
        <taxon>Limulus</taxon>
    </lineage>
</organism>
<keyword evidence="2" id="KW-0964">Secreted</keyword>
<dbReference type="SUPFAM" id="SSF56496">
    <property type="entry name" value="Fibrinogen C-terminal domain-like"/>
    <property type="match status" value="1"/>
</dbReference>
<dbReference type="PANTHER" id="PTHR47221:SF5">
    <property type="entry name" value="FIBRINOGEN C-TERMINAL DOMAIN-CONTAINING PROTEIN"/>
    <property type="match status" value="1"/>
</dbReference>
<evidence type="ECO:0000259" key="5">
    <source>
        <dbReference type="PROSITE" id="PS51406"/>
    </source>
</evidence>
<dbReference type="InterPro" id="IPR037579">
    <property type="entry name" value="FIB_ANG-like"/>
</dbReference>
<protein>
    <submittedName>
        <fullName evidence="7">Techylectin-5B-like</fullName>
    </submittedName>
</protein>
<dbReference type="Pfam" id="PF00147">
    <property type="entry name" value="Fibrinogen_C"/>
    <property type="match status" value="1"/>
</dbReference>
<keyword evidence="4" id="KW-0325">Glycoprotein</keyword>
<evidence type="ECO:0000256" key="4">
    <source>
        <dbReference type="ARBA" id="ARBA00023180"/>
    </source>
</evidence>
<name>A0ABM1T479_LIMPO</name>
<dbReference type="InterPro" id="IPR002181">
    <property type="entry name" value="Fibrinogen_a/b/g_C_dom"/>
</dbReference>
<comment type="subcellular location">
    <subcellularLocation>
        <location evidence="1">Secreted</location>
    </subcellularLocation>
</comment>
<evidence type="ECO:0000256" key="1">
    <source>
        <dbReference type="ARBA" id="ARBA00004613"/>
    </source>
</evidence>